<keyword evidence="2" id="KW-1185">Reference proteome</keyword>
<sequence length="91" mass="10540">MQPLNTDRVRELYAEADHYTEGHARQDLQVEEFNAWLAKNDADLELRVVEELMALIESTDKNIWSRNADLWTKFNTRLEAAHAAAGVEVKR</sequence>
<comment type="caution">
    <text evidence="1">The sequence shown here is derived from an EMBL/GenBank/DDBJ whole genome shotgun (WGS) entry which is preliminary data.</text>
</comment>
<organism evidence="1 2">
    <name type="scientific">Antiquaquibacter soli</name>
    <dbReference type="NCBI Taxonomy" id="3064523"/>
    <lineage>
        <taxon>Bacteria</taxon>
        <taxon>Bacillati</taxon>
        <taxon>Actinomycetota</taxon>
        <taxon>Actinomycetes</taxon>
        <taxon>Micrococcales</taxon>
        <taxon>Microbacteriaceae</taxon>
        <taxon>Antiquaquibacter</taxon>
    </lineage>
</organism>
<dbReference type="Proteomes" id="UP001241072">
    <property type="component" value="Unassembled WGS sequence"/>
</dbReference>
<reference evidence="1 2" key="1">
    <citation type="submission" date="2023-07" db="EMBL/GenBank/DDBJ databases">
        <title>Protaetiibacter sp. nov WY-16 isolated from soil.</title>
        <authorList>
            <person name="Liu B."/>
            <person name="Wan Y."/>
        </authorList>
    </citation>
    <scope>NUCLEOTIDE SEQUENCE [LARGE SCALE GENOMIC DNA]</scope>
    <source>
        <strain evidence="1 2">WY-16</strain>
    </source>
</reference>
<evidence type="ECO:0000313" key="2">
    <source>
        <dbReference type="Proteomes" id="UP001241072"/>
    </source>
</evidence>
<accession>A0ABT9BL89</accession>
<dbReference type="RefSeq" id="WP_305002175.1">
    <property type="nucleotide sequence ID" value="NZ_JAUQUB010000001.1"/>
</dbReference>
<evidence type="ECO:0000313" key="1">
    <source>
        <dbReference type="EMBL" id="MDO7881776.1"/>
    </source>
</evidence>
<gene>
    <name evidence="1" type="ORF">Q5716_05995</name>
</gene>
<protein>
    <submittedName>
        <fullName evidence="1">Uncharacterized protein</fullName>
    </submittedName>
</protein>
<name>A0ABT9BL89_9MICO</name>
<proteinExistence type="predicted"/>
<dbReference type="EMBL" id="JAUQUB010000001">
    <property type="protein sequence ID" value="MDO7881776.1"/>
    <property type="molecule type" value="Genomic_DNA"/>
</dbReference>